<evidence type="ECO:0000256" key="10">
    <source>
        <dbReference type="PROSITE-ProRule" id="PRU01360"/>
    </source>
</evidence>
<dbReference type="InterPro" id="IPR000531">
    <property type="entry name" value="Beta-barrel_TonB"/>
</dbReference>
<feature type="domain" description="TonB-dependent receptor-like beta-barrel" evidence="13">
    <location>
        <begin position="278"/>
        <end position="679"/>
    </location>
</feature>
<dbReference type="Pfam" id="PF13715">
    <property type="entry name" value="CarbopepD_reg_2"/>
    <property type="match status" value="1"/>
</dbReference>
<evidence type="ECO:0000256" key="7">
    <source>
        <dbReference type="ARBA" id="ARBA00023136"/>
    </source>
</evidence>
<gene>
    <name evidence="15" type="ORF">LH29_00865</name>
</gene>
<organism evidence="15 16">
    <name type="scientific">Draconibacterium sediminis</name>
    <dbReference type="NCBI Taxonomy" id="1544798"/>
    <lineage>
        <taxon>Bacteria</taxon>
        <taxon>Pseudomonadati</taxon>
        <taxon>Bacteroidota</taxon>
        <taxon>Bacteroidia</taxon>
        <taxon>Marinilabiliales</taxon>
        <taxon>Prolixibacteraceae</taxon>
        <taxon>Draconibacterium</taxon>
    </lineage>
</organism>
<dbReference type="PATRIC" id="fig|1544798.3.peg.175"/>
<keyword evidence="3 10" id="KW-1134">Transmembrane beta strand</keyword>
<dbReference type="InterPro" id="IPR039426">
    <property type="entry name" value="TonB-dep_rcpt-like"/>
</dbReference>
<dbReference type="PANTHER" id="PTHR30069:SF29">
    <property type="entry name" value="HEMOGLOBIN AND HEMOGLOBIN-HAPTOGLOBIN-BINDING PROTEIN 1-RELATED"/>
    <property type="match status" value="1"/>
</dbReference>
<keyword evidence="4 10" id="KW-0812">Transmembrane</keyword>
<dbReference type="OrthoDB" id="9764669at2"/>
<keyword evidence="6 11" id="KW-0798">TonB box</keyword>
<accession>A0A0D8JE51</accession>
<dbReference type="SUPFAM" id="SSF49464">
    <property type="entry name" value="Carboxypeptidase regulatory domain-like"/>
    <property type="match status" value="1"/>
</dbReference>
<evidence type="ECO:0000256" key="5">
    <source>
        <dbReference type="ARBA" id="ARBA00022729"/>
    </source>
</evidence>
<dbReference type="GO" id="GO:0009279">
    <property type="term" value="C:cell outer membrane"/>
    <property type="evidence" value="ECO:0007669"/>
    <property type="project" value="UniProtKB-SubCell"/>
</dbReference>
<dbReference type="RefSeq" id="WP_045025684.1">
    <property type="nucleotide sequence ID" value="NZ_JRHC01000001.1"/>
</dbReference>
<evidence type="ECO:0000256" key="4">
    <source>
        <dbReference type="ARBA" id="ARBA00022692"/>
    </source>
</evidence>
<dbReference type="SUPFAM" id="SSF56935">
    <property type="entry name" value="Porins"/>
    <property type="match status" value="1"/>
</dbReference>
<feature type="domain" description="TonB-dependent receptor plug" evidence="14">
    <location>
        <begin position="116"/>
        <end position="224"/>
    </location>
</feature>
<evidence type="ECO:0000256" key="1">
    <source>
        <dbReference type="ARBA" id="ARBA00004571"/>
    </source>
</evidence>
<keyword evidence="8" id="KW-0675">Receptor</keyword>
<evidence type="ECO:0000259" key="13">
    <source>
        <dbReference type="Pfam" id="PF00593"/>
    </source>
</evidence>
<sequence>MKNIFLVISILFAFNSLAQNSVTFTVKDENDEILTGANIVIEGTTTGTVSHENGIAVFNDLADGKTVFVISFIGYEKSKVVLVFPQDNKKSITVELEEGEELEEVIVAATRSSRTIEDIPTRVEAITGEELGEQAAMNSSNIGMLLKETTGVQMQQTSLSSGNMSIRIQGLDGRYTQILKDGFPLYGGFAGGLSIMQIPPLDLKQVELIKGSNSTLYGGGAIAGLVNLVSITPEDKPELSLMLNQTSALGSTANFFYAQKFSKTGITIYGSADKQVPYDPDDDGFSNLPKSTTYNLNPKFYFYPNSNTEVLFGISSAFDTRTGGDMEVIKHNVTQEHVFSDKNTSERYSTQFKIQNTNDVRSIAVKNSVSYFSRELNIPDYQFAGKQLSGFSEINYSLYKNEKSDWQLGANHYFEQFKETNVDASEKRDYTHNTLGVFAQNTTDFGPKFTFEGGLRTDYNFDYGTFVLPRIALLFKATEKFSSRIGGAMGYKLPSIFTEDAEKLYFRNIQPISSGEMNPEKSVGGNFDLNYKTVFFDAVTFSINQLFYITQLKDALVLRENQPDNTYFFENADGNILSSGFETNGKLSYADFKLYFNYAFINTKLQYDNINNQKPLTPKHNVGLALMYETEEKWSVGYELYYTGTQFDEQYNSKPDYWMMGFMVMRHFKRLSAFINFENFTDVIQTNYEPLVLPPYNSPTFPDIWAPSDGFVFNGGIRINLL</sequence>
<dbReference type="Pfam" id="PF00593">
    <property type="entry name" value="TonB_dep_Rec_b-barrel"/>
    <property type="match status" value="1"/>
</dbReference>
<dbReference type="EMBL" id="JRHC01000001">
    <property type="protein sequence ID" value="KJF44118.1"/>
    <property type="molecule type" value="Genomic_DNA"/>
</dbReference>
<dbReference type="GO" id="GO:0044718">
    <property type="term" value="P:siderophore transmembrane transport"/>
    <property type="evidence" value="ECO:0007669"/>
    <property type="project" value="TreeGrafter"/>
</dbReference>
<evidence type="ECO:0000256" key="9">
    <source>
        <dbReference type="ARBA" id="ARBA00023237"/>
    </source>
</evidence>
<dbReference type="InterPro" id="IPR036942">
    <property type="entry name" value="Beta-barrel_TonB_sf"/>
</dbReference>
<evidence type="ECO:0000313" key="16">
    <source>
        <dbReference type="Proteomes" id="UP000032544"/>
    </source>
</evidence>
<dbReference type="Gene3D" id="2.40.170.20">
    <property type="entry name" value="TonB-dependent receptor, beta-barrel domain"/>
    <property type="match status" value="1"/>
</dbReference>
<dbReference type="InterPro" id="IPR012910">
    <property type="entry name" value="Plug_dom"/>
</dbReference>
<evidence type="ECO:0000256" key="3">
    <source>
        <dbReference type="ARBA" id="ARBA00022452"/>
    </source>
</evidence>
<evidence type="ECO:0000256" key="6">
    <source>
        <dbReference type="ARBA" id="ARBA00023077"/>
    </source>
</evidence>
<keyword evidence="2 10" id="KW-0813">Transport</keyword>
<keyword evidence="5 12" id="KW-0732">Signal</keyword>
<feature type="signal peptide" evidence="12">
    <location>
        <begin position="1"/>
        <end position="18"/>
    </location>
</feature>
<dbReference type="PROSITE" id="PS52016">
    <property type="entry name" value="TONB_DEPENDENT_REC_3"/>
    <property type="match status" value="1"/>
</dbReference>
<reference evidence="15 16" key="1">
    <citation type="submission" date="2014-09" db="EMBL/GenBank/DDBJ databases">
        <title>Draft Genome Sequence of Draconibacterium sp. JN14CK-3.</title>
        <authorList>
            <person name="Dong C."/>
            <person name="Lai Q."/>
            <person name="Shao Z."/>
        </authorList>
    </citation>
    <scope>NUCLEOTIDE SEQUENCE [LARGE SCALE GENOMIC DNA]</scope>
    <source>
        <strain evidence="15 16">JN14CK-3</strain>
    </source>
</reference>
<dbReference type="InterPro" id="IPR008969">
    <property type="entry name" value="CarboxyPept-like_regulatory"/>
</dbReference>
<keyword evidence="16" id="KW-1185">Reference proteome</keyword>
<dbReference type="Pfam" id="PF07715">
    <property type="entry name" value="Plug"/>
    <property type="match status" value="1"/>
</dbReference>
<evidence type="ECO:0000313" key="15">
    <source>
        <dbReference type="EMBL" id="KJF44118.1"/>
    </source>
</evidence>
<dbReference type="Proteomes" id="UP000032544">
    <property type="component" value="Unassembled WGS sequence"/>
</dbReference>
<proteinExistence type="inferred from homology"/>
<comment type="subcellular location">
    <subcellularLocation>
        <location evidence="1 10">Cell outer membrane</location>
        <topology evidence="1 10">Multi-pass membrane protein</topology>
    </subcellularLocation>
</comment>
<dbReference type="GO" id="GO:0015344">
    <property type="term" value="F:siderophore uptake transmembrane transporter activity"/>
    <property type="evidence" value="ECO:0007669"/>
    <property type="project" value="TreeGrafter"/>
</dbReference>
<evidence type="ECO:0008006" key="17">
    <source>
        <dbReference type="Google" id="ProtNLM"/>
    </source>
</evidence>
<dbReference type="Gene3D" id="2.170.130.10">
    <property type="entry name" value="TonB-dependent receptor, plug domain"/>
    <property type="match status" value="1"/>
</dbReference>
<dbReference type="PANTHER" id="PTHR30069">
    <property type="entry name" value="TONB-DEPENDENT OUTER MEMBRANE RECEPTOR"/>
    <property type="match status" value="1"/>
</dbReference>
<dbReference type="InterPro" id="IPR037066">
    <property type="entry name" value="Plug_dom_sf"/>
</dbReference>
<evidence type="ECO:0000256" key="2">
    <source>
        <dbReference type="ARBA" id="ARBA00022448"/>
    </source>
</evidence>
<dbReference type="STRING" id="1544798.LH29_00865"/>
<feature type="chain" id="PRO_5002331511" description="TonB-dependent receptor" evidence="12">
    <location>
        <begin position="19"/>
        <end position="722"/>
    </location>
</feature>
<dbReference type="AlphaFoldDB" id="A0A0D8JE51"/>
<evidence type="ECO:0000256" key="8">
    <source>
        <dbReference type="ARBA" id="ARBA00023170"/>
    </source>
</evidence>
<protein>
    <recommendedName>
        <fullName evidence="17">TonB-dependent receptor</fullName>
    </recommendedName>
</protein>
<evidence type="ECO:0000256" key="11">
    <source>
        <dbReference type="RuleBase" id="RU003357"/>
    </source>
</evidence>
<keyword evidence="7 10" id="KW-0472">Membrane</keyword>
<keyword evidence="9 10" id="KW-0998">Cell outer membrane</keyword>
<evidence type="ECO:0000259" key="14">
    <source>
        <dbReference type="Pfam" id="PF07715"/>
    </source>
</evidence>
<name>A0A0D8JE51_9BACT</name>
<comment type="similarity">
    <text evidence="10 11">Belongs to the TonB-dependent receptor family.</text>
</comment>
<evidence type="ECO:0000256" key="12">
    <source>
        <dbReference type="SAM" id="SignalP"/>
    </source>
</evidence>
<comment type="caution">
    <text evidence="15">The sequence shown here is derived from an EMBL/GenBank/DDBJ whole genome shotgun (WGS) entry which is preliminary data.</text>
</comment>